<dbReference type="Proteomes" id="UP001153076">
    <property type="component" value="Unassembled WGS sequence"/>
</dbReference>
<evidence type="ECO:0000313" key="1">
    <source>
        <dbReference type="EMBL" id="KAJ8421722.1"/>
    </source>
</evidence>
<comment type="caution">
    <text evidence="1">The sequence shown here is derived from an EMBL/GenBank/DDBJ whole genome shotgun (WGS) entry which is preliminary data.</text>
</comment>
<accession>A0A9Q1GLZ7</accession>
<keyword evidence="2" id="KW-1185">Reference proteome</keyword>
<organism evidence="1 2">
    <name type="scientific">Carnegiea gigantea</name>
    <dbReference type="NCBI Taxonomy" id="171969"/>
    <lineage>
        <taxon>Eukaryota</taxon>
        <taxon>Viridiplantae</taxon>
        <taxon>Streptophyta</taxon>
        <taxon>Embryophyta</taxon>
        <taxon>Tracheophyta</taxon>
        <taxon>Spermatophyta</taxon>
        <taxon>Magnoliopsida</taxon>
        <taxon>eudicotyledons</taxon>
        <taxon>Gunneridae</taxon>
        <taxon>Pentapetalae</taxon>
        <taxon>Caryophyllales</taxon>
        <taxon>Cactineae</taxon>
        <taxon>Cactaceae</taxon>
        <taxon>Cactoideae</taxon>
        <taxon>Echinocereeae</taxon>
        <taxon>Carnegiea</taxon>
    </lineage>
</organism>
<dbReference type="EMBL" id="JAKOGI010002574">
    <property type="protein sequence ID" value="KAJ8421722.1"/>
    <property type="molecule type" value="Genomic_DNA"/>
</dbReference>
<proteinExistence type="predicted"/>
<reference evidence="1" key="1">
    <citation type="submission" date="2022-04" db="EMBL/GenBank/DDBJ databases">
        <title>Carnegiea gigantea Genome sequencing and assembly v2.</title>
        <authorList>
            <person name="Copetti D."/>
            <person name="Sanderson M.J."/>
            <person name="Burquez A."/>
            <person name="Wojciechowski M.F."/>
        </authorList>
    </citation>
    <scope>NUCLEOTIDE SEQUENCE</scope>
    <source>
        <strain evidence="1">SGP5-SGP5p</strain>
        <tissue evidence="1">Aerial part</tissue>
    </source>
</reference>
<dbReference type="AlphaFoldDB" id="A0A9Q1GLZ7"/>
<evidence type="ECO:0000313" key="2">
    <source>
        <dbReference type="Proteomes" id="UP001153076"/>
    </source>
</evidence>
<protein>
    <submittedName>
        <fullName evidence="1">Uncharacterized protein</fullName>
    </submittedName>
</protein>
<gene>
    <name evidence="1" type="ORF">Cgig2_003530</name>
</gene>
<name>A0A9Q1GLZ7_9CARY</name>
<sequence>MGSKEKIDNGGDRANGSPSFGVGLNVLLRPINGSIEFIRSTKHRLSVLYVMAGPLPYFTQFKEIPVRVLYIGSMNRTRIFTPYKWRVLLSPPFPDCLPPSTYNEKMGEGELNKSVKLNLSFLEDSQERFCSPDISCTLSLYLEKLRKSALNDGYQGAHACFLTHEKRACLHSDCKCVNTE</sequence>